<reference evidence="2" key="1">
    <citation type="journal article" date="2015" name="Nature">
        <title>Complex archaea that bridge the gap between prokaryotes and eukaryotes.</title>
        <authorList>
            <person name="Spang A."/>
            <person name="Saw J.H."/>
            <person name="Jorgensen S.L."/>
            <person name="Zaremba-Niedzwiedzka K."/>
            <person name="Martijn J."/>
            <person name="Lind A.E."/>
            <person name="van Eijk R."/>
            <person name="Schleper C."/>
            <person name="Guy L."/>
            <person name="Ettema T.J."/>
        </authorList>
    </citation>
    <scope>NUCLEOTIDE SEQUENCE</scope>
</reference>
<evidence type="ECO:0000313" key="2">
    <source>
        <dbReference type="EMBL" id="KKK92231.1"/>
    </source>
</evidence>
<protein>
    <submittedName>
        <fullName evidence="2">Uncharacterized protein</fullName>
    </submittedName>
</protein>
<sequence length="29" mass="3185">MSLNPISKGEGFRLTIKSPPQEAELDLGR</sequence>
<comment type="caution">
    <text evidence="2">The sequence shown here is derived from an EMBL/GenBank/DDBJ whole genome shotgun (WGS) entry which is preliminary data.</text>
</comment>
<name>A0A0F9C6E5_9ZZZZ</name>
<feature type="region of interest" description="Disordered" evidence="1">
    <location>
        <begin position="1"/>
        <end position="29"/>
    </location>
</feature>
<gene>
    <name evidence="2" type="ORF">LCGC14_2705010</name>
</gene>
<organism evidence="2">
    <name type="scientific">marine sediment metagenome</name>
    <dbReference type="NCBI Taxonomy" id="412755"/>
    <lineage>
        <taxon>unclassified sequences</taxon>
        <taxon>metagenomes</taxon>
        <taxon>ecological metagenomes</taxon>
    </lineage>
</organism>
<proteinExistence type="predicted"/>
<evidence type="ECO:0000256" key="1">
    <source>
        <dbReference type="SAM" id="MobiDB-lite"/>
    </source>
</evidence>
<dbReference type="AlphaFoldDB" id="A0A0F9C6E5"/>
<accession>A0A0F9C6E5</accession>
<feature type="non-terminal residue" evidence="2">
    <location>
        <position position="29"/>
    </location>
</feature>
<dbReference type="EMBL" id="LAZR01048308">
    <property type="protein sequence ID" value="KKK92231.1"/>
    <property type="molecule type" value="Genomic_DNA"/>
</dbReference>